<accession>A0A1N7J1J9</accession>
<sequence>MSSTPREMLTSPAISATDRLGFTLFMAVALHAVIILGSSFISSPTTPPVQTLEITLAQHIVEKPPEKIDFLAQANQLASGTIEEKRLPSTTELSTFQDTKIRTQSALPAPPVDKPELTPEPTHMVKPAQENPVVDKGNSHQTDKIKRKVVTTVKEKKKKNITKPRKAAAISSQPKAGQSTSLLAKSLEIANLQAQIKMQQEQFSQRPKTRRLTSVSTTVHEDAIYLDNWRKHIERIGNLNYPEEARRQKLYGTLRVLVAILPDGSLKNVEITQSSGSTTLDEAAIRIVKLAAPFQPFSVEMRKTTDVLEIIRSWKFEKTTQLY</sequence>
<dbReference type="PROSITE" id="PS52015">
    <property type="entry name" value="TONB_CTD"/>
    <property type="match status" value="1"/>
</dbReference>
<reference evidence="14" key="1">
    <citation type="submission" date="2017-01" db="EMBL/GenBank/DDBJ databases">
        <authorList>
            <person name="Varghese N."/>
            <person name="Submissions S."/>
        </authorList>
    </citation>
    <scope>NUCLEOTIDE SEQUENCE [LARGE SCALE GENOMIC DNA]</scope>
    <source>
        <strain evidence="14">DSM 22306</strain>
    </source>
</reference>
<dbReference type="EMBL" id="FTOE01000001">
    <property type="protein sequence ID" value="SIS43136.1"/>
    <property type="molecule type" value="Genomic_DNA"/>
</dbReference>
<proteinExistence type="inferred from homology"/>
<keyword evidence="3" id="KW-0813">Transport</keyword>
<dbReference type="Pfam" id="PF03544">
    <property type="entry name" value="TonB_C"/>
    <property type="match status" value="1"/>
</dbReference>
<keyword evidence="8 11" id="KW-1133">Transmembrane helix</keyword>
<name>A0A1N7J1J9_9GAMM</name>
<comment type="similarity">
    <text evidence="2">Belongs to the TonB family.</text>
</comment>
<dbReference type="Gene3D" id="3.30.1150.10">
    <property type="match status" value="1"/>
</dbReference>
<gene>
    <name evidence="13" type="ORF">SAMN05421760_101463</name>
</gene>
<evidence type="ECO:0000259" key="12">
    <source>
        <dbReference type="PROSITE" id="PS52015"/>
    </source>
</evidence>
<protein>
    <submittedName>
        <fullName evidence="13">Protein TonB</fullName>
    </submittedName>
</protein>
<keyword evidence="6 11" id="KW-0812">Transmembrane</keyword>
<evidence type="ECO:0000256" key="4">
    <source>
        <dbReference type="ARBA" id="ARBA00022475"/>
    </source>
</evidence>
<feature type="transmembrane region" description="Helical" evidence="11">
    <location>
        <begin position="20"/>
        <end position="41"/>
    </location>
</feature>
<dbReference type="InterPro" id="IPR051045">
    <property type="entry name" value="TonB-dependent_transducer"/>
</dbReference>
<keyword evidence="7" id="KW-0653">Protein transport</keyword>
<dbReference type="GO" id="GO:0031992">
    <property type="term" value="F:energy transducer activity"/>
    <property type="evidence" value="ECO:0007669"/>
    <property type="project" value="TreeGrafter"/>
</dbReference>
<evidence type="ECO:0000313" key="14">
    <source>
        <dbReference type="Proteomes" id="UP000185999"/>
    </source>
</evidence>
<dbReference type="NCBIfam" id="TIGR01352">
    <property type="entry name" value="tonB_Cterm"/>
    <property type="match status" value="1"/>
</dbReference>
<feature type="domain" description="TonB C-terminal" evidence="12">
    <location>
        <begin position="226"/>
        <end position="323"/>
    </location>
</feature>
<feature type="compositionally biased region" description="Basic residues" evidence="10">
    <location>
        <begin position="152"/>
        <end position="166"/>
    </location>
</feature>
<dbReference type="InterPro" id="IPR037682">
    <property type="entry name" value="TonB_C"/>
</dbReference>
<dbReference type="STRING" id="619304.SAMN05421760_101463"/>
<evidence type="ECO:0000256" key="1">
    <source>
        <dbReference type="ARBA" id="ARBA00004383"/>
    </source>
</evidence>
<evidence type="ECO:0000256" key="11">
    <source>
        <dbReference type="SAM" id="Phobius"/>
    </source>
</evidence>
<evidence type="ECO:0000256" key="3">
    <source>
        <dbReference type="ARBA" id="ARBA00022448"/>
    </source>
</evidence>
<evidence type="ECO:0000256" key="2">
    <source>
        <dbReference type="ARBA" id="ARBA00006555"/>
    </source>
</evidence>
<evidence type="ECO:0000313" key="13">
    <source>
        <dbReference type="EMBL" id="SIS43136.1"/>
    </source>
</evidence>
<dbReference type="PANTHER" id="PTHR33446:SF11">
    <property type="entry name" value="TONB3"/>
    <property type="match status" value="1"/>
</dbReference>
<keyword evidence="4" id="KW-1003">Cell membrane</keyword>
<dbReference type="InterPro" id="IPR006260">
    <property type="entry name" value="TonB/TolA_C"/>
</dbReference>
<dbReference type="GO" id="GO:0055085">
    <property type="term" value="P:transmembrane transport"/>
    <property type="evidence" value="ECO:0007669"/>
    <property type="project" value="InterPro"/>
</dbReference>
<dbReference type="Proteomes" id="UP000185999">
    <property type="component" value="Unassembled WGS sequence"/>
</dbReference>
<keyword evidence="5" id="KW-0997">Cell inner membrane</keyword>
<feature type="region of interest" description="Disordered" evidence="10">
    <location>
        <begin position="152"/>
        <end position="174"/>
    </location>
</feature>
<comment type="subcellular location">
    <subcellularLocation>
        <location evidence="1">Cell inner membrane</location>
        <topology evidence="1">Single-pass membrane protein</topology>
        <orientation evidence="1">Periplasmic side</orientation>
    </subcellularLocation>
</comment>
<evidence type="ECO:0000256" key="9">
    <source>
        <dbReference type="ARBA" id="ARBA00023136"/>
    </source>
</evidence>
<dbReference type="PANTHER" id="PTHR33446">
    <property type="entry name" value="PROTEIN TONB-RELATED"/>
    <property type="match status" value="1"/>
</dbReference>
<dbReference type="RefSeq" id="WP_238377171.1">
    <property type="nucleotide sequence ID" value="NZ_FTOE01000001.1"/>
</dbReference>
<dbReference type="AlphaFoldDB" id="A0A1N7J1J9"/>
<evidence type="ECO:0000256" key="8">
    <source>
        <dbReference type="ARBA" id="ARBA00022989"/>
    </source>
</evidence>
<dbReference type="GO" id="GO:0098797">
    <property type="term" value="C:plasma membrane protein complex"/>
    <property type="evidence" value="ECO:0007669"/>
    <property type="project" value="TreeGrafter"/>
</dbReference>
<evidence type="ECO:0000256" key="5">
    <source>
        <dbReference type="ARBA" id="ARBA00022519"/>
    </source>
</evidence>
<keyword evidence="9 11" id="KW-0472">Membrane</keyword>
<evidence type="ECO:0000256" key="6">
    <source>
        <dbReference type="ARBA" id="ARBA00022692"/>
    </source>
</evidence>
<keyword evidence="14" id="KW-1185">Reference proteome</keyword>
<organism evidence="13 14">
    <name type="scientific">Neptunomonas antarctica</name>
    <dbReference type="NCBI Taxonomy" id="619304"/>
    <lineage>
        <taxon>Bacteria</taxon>
        <taxon>Pseudomonadati</taxon>
        <taxon>Pseudomonadota</taxon>
        <taxon>Gammaproteobacteria</taxon>
        <taxon>Oceanospirillales</taxon>
        <taxon>Oceanospirillaceae</taxon>
        <taxon>Neptunomonas</taxon>
    </lineage>
</organism>
<evidence type="ECO:0000256" key="10">
    <source>
        <dbReference type="SAM" id="MobiDB-lite"/>
    </source>
</evidence>
<dbReference type="SUPFAM" id="SSF74653">
    <property type="entry name" value="TolA/TonB C-terminal domain"/>
    <property type="match status" value="1"/>
</dbReference>
<dbReference type="GO" id="GO:0015031">
    <property type="term" value="P:protein transport"/>
    <property type="evidence" value="ECO:0007669"/>
    <property type="project" value="UniProtKB-KW"/>
</dbReference>
<evidence type="ECO:0000256" key="7">
    <source>
        <dbReference type="ARBA" id="ARBA00022927"/>
    </source>
</evidence>